<evidence type="ECO:0000259" key="2">
    <source>
        <dbReference type="PROSITE" id="PS50004"/>
    </source>
</evidence>
<comment type="caution">
    <text evidence="3">The sequence shown here is derived from an EMBL/GenBank/DDBJ whole genome shotgun (WGS) entry which is preliminary data.</text>
</comment>
<dbReference type="GO" id="GO:0000149">
    <property type="term" value="F:SNARE binding"/>
    <property type="evidence" value="ECO:0007669"/>
    <property type="project" value="TreeGrafter"/>
</dbReference>
<dbReference type="GO" id="GO:0001786">
    <property type="term" value="F:phosphatidylserine binding"/>
    <property type="evidence" value="ECO:0007669"/>
    <property type="project" value="TreeGrafter"/>
</dbReference>
<dbReference type="PROSITE" id="PS50004">
    <property type="entry name" value="C2"/>
    <property type="match status" value="2"/>
</dbReference>
<dbReference type="SMR" id="A0A482WN84"/>
<dbReference type="AlphaFoldDB" id="A0A482WN84"/>
<evidence type="ECO:0000313" key="4">
    <source>
        <dbReference type="Proteomes" id="UP000291343"/>
    </source>
</evidence>
<dbReference type="GO" id="GO:0005544">
    <property type="term" value="F:calcium-dependent phospholipid binding"/>
    <property type="evidence" value="ECO:0007669"/>
    <property type="project" value="TreeGrafter"/>
</dbReference>
<dbReference type="GO" id="GO:0098793">
    <property type="term" value="C:presynapse"/>
    <property type="evidence" value="ECO:0007669"/>
    <property type="project" value="GOC"/>
</dbReference>
<organism evidence="3 4">
    <name type="scientific">Laodelphax striatellus</name>
    <name type="common">Small brown planthopper</name>
    <name type="synonym">Delphax striatella</name>
    <dbReference type="NCBI Taxonomy" id="195883"/>
    <lineage>
        <taxon>Eukaryota</taxon>
        <taxon>Metazoa</taxon>
        <taxon>Ecdysozoa</taxon>
        <taxon>Arthropoda</taxon>
        <taxon>Hexapoda</taxon>
        <taxon>Insecta</taxon>
        <taxon>Pterygota</taxon>
        <taxon>Neoptera</taxon>
        <taxon>Paraneoptera</taxon>
        <taxon>Hemiptera</taxon>
        <taxon>Auchenorrhyncha</taxon>
        <taxon>Fulgoroidea</taxon>
        <taxon>Delphacidae</taxon>
        <taxon>Criomorphinae</taxon>
        <taxon>Laodelphax</taxon>
    </lineage>
</organism>
<dbReference type="Proteomes" id="UP000291343">
    <property type="component" value="Unassembled WGS sequence"/>
</dbReference>
<dbReference type="GO" id="GO:0070382">
    <property type="term" value="C:exocytic vesicle"/>
    <property type="evidence" value="ECO:0007669"/>
    <property type="project" value="TreeGrafter"/>
</dbReference>
<reference evidence="3 4" key="1">
    <citation type="journal article" date="2017" name="Gigascience">
        <title>Genome sequence of the small brown planthopper, Laodelphax striatellus.</title>
        <authorList>
            <person name="Zhu J."/>
            <person name="Jiang F."/>
            <person name="Wang X."/>
            <person name="Yang P."/>
            <person name="Bao Y."/>
            <person name="Zhao W."/>
            <person name="Wang W."/>
            <person name="Lu H."/>
            <person name="Wang Q."/>
            <person name="Cui N."/>
            <person name="Li J."/>
            <person name="Chen X."/>
            <person name="Luo L."/>
            <person name="Yu J."/>
            <person name="Kang L."/>
            <person name="Cui F."/>
        </authorList>
    </citation>
    <scope>NUCLEOTIDE SEQUENCE [LARGE SCALE GENOMIC DNA]</scope>
    <source>
        <strain evidence="3">Lst14</strain>
    </source>
</reference>
<keyword evidence="4" id="KW-1185">Reference proteome</keyword>
<dbReference type="GO" id="GO:0005886">
    <property type="term" value="C:plasma membrane"/>
    <property type="evidence" value="ECO:0007669"/>
    <property type="project" value="TreeGrafter"/>
</dbReference>
<dbReference type="InParanoid" id="A0A482WN84"/>
<dbReference type="GO" id="GO:0048791">
    <property type="term" value="P:calcium ion-regulated exocytosis of neurotransmitter"/>
    <property type="evidence" value="ECO:0007669"/>
    <property type="project" value="TreeGrafter"/>
</dbReference>
<feature type="domain" description="C2" evidence="2">
    <location>
        <begin position="445"/>
        <end position="563"/>
    </location>
</feature>
<protein>
    <recommendedName>
        <fullName evidence="2">C2 domain-containing protein</fullName>
    </recommendedName>
</protein>
<dbReference type="PANTHER" id="PTHR10024">
    <property type="entry name" value="SYNAPTOTAGMIN"/>
    <property type="match status" value="1"/>
</dbReference>
<name>A0A482WN84_LAOST</name>
<evidence type="ECO:0000256" key="1">
    <source>
        <dbReference type="SAM" id="MobiDB-lite"/>
    </source>
</evidence>
<dbReference type="GO" id="GO:0030276">
    <property type="term" value="F:clathrin binding"/>
    <property type="evidence" value="ECO:0007669"/>
    <property type="project" value="TreeGrafter"/>
</dbReference>
<gene>
    <name evidence="3" type="ORF">LSTR_LSTR012723</name>
</gene>
<sequence>MALFSIQLYRRKQGTIMFCWSCIKESCFSCCFKRERKDSFPDLPLKNTVYNVRRISSFGRTLSNEDFEKNGELRSENNDNSFLSPSMIPCDKVTITIQPDLKEDEWEGVKSKKRWKKALSKGHKKHKQDSGANSKKSGSNKEKHLSVVTEEDAEKSSGDLKKSSSFGEKTKNRGNWNKSLLAEKKKDIGGTCSTDRLMLPDNGHSTLFYSNPDISVSKSSLSTLALNTENTANSEEFLSPSLSDETIWMKSQSCLDIKNLDSNEADSSKEGRELAKAHGLDLNLYQNIPLSKSIEAVNKARQTLQASGREDIFQELPLGTIFFDVVFDEQKKKLSVTIEKVPKLSGKGEAQLKYQFMVKLTILPSEKELHSTKHHHTIDRPINETFVFDVKKLNDKVLRFSVFDMDRRGKYDAVGHALFYLEDILQPFSRLHQMKLYKQSVPDVYPGTMQLTMSFNREKNNVTLTVKQIENLDLKKGKCKLYLKFFLFGEKKKEKMSDAVNYDTKVVFNYSMSVKIDPSGMKQNYIVICLKSKDAIKQNKSIGRLIIGPYFYAEDGKTLTPWGRVVLYNETISNSFRMYL</sequence>
<dbReference type="Pfam" id="PF00168">
    <property type="entry name" value="C2"/>
    <property type="match status" value="2"/>
</dbReference>
<dbReference type="EMBL" id="QKKF02030855">
    <property type="protein sequence ID" value="RZF34641.1"/>
    <property type="molecule type" value="Genomic_DNA"/>
</dbReference>
<dbReference type="STRING" id="195883.A0A482WN84"/>
<dbReference type="InterPro" id="IPR000008">
    <property type="entry name" value="C2_dom"/>
</dbReference>
<dbReference type="OrthoDB" id="10259057at2759"/>
<accession>A0A482WN84</accession>
<dbReference type="InterPro" id="IPR035892">
    <property type="entry name" value="C2_domain_sf"/>
</dbReference>
<proteinExistence type="predicted"/>
<dbReference type="Gene3D" id="2.60.40.150">
    <property type="entry name" value="C2 domain"/>
    <property type="match status" value="2"/>
</dbReference>
<feature type="compositionally biased region" description="Basic residues" evidence="1">
    <location>
        <begin position="111"/>
        <end position="127"/>
    </location>
</feature>
<evidence type="ECO:0000313" key="3">
    <source>
        <dbReference type="EMBL" id="RZF34641.1"/>
    </source>
</evidence>
<feature type="region of interest" description="Disordered" evidence="1">
    <location>
        <begin position="108"/>
        <end position="173"/>
    </location>
</feature>
<dbReference type="SUPFAM" id="SSF49562">
    <property type="entry name" value="C2 domain (Calcium/lipid-binding domain, CaLB)"/>
    <property type="match status" value="2"/>
</dbReference>
<dbReference type="PANTHER" id="PTHR10024:SF227">
    <property type="entry name" value="SYNAPTOTAGMIN 1"/>
    <property type="match status" value="1"/>
</dbReference>
<dbReference type="GO" id="GO:0005509">
    <property type="term" value="F:calcium ion binding"/>
    <property type="evidence" value="ECO:0007669"/>
    <property type="project" value="TreeGrafter"/>
</dbReference>
<feature type="domain" description="C2" evidence="2">
    <location>
        <begin position="317"/>
        <end position="435"/>
    </location>
</feature>
<dbReference type="GO" id="GO:0048488">
    <property type="term" value="P:synaptic vesicle endocytosis"/>
    <property type="evidence" value="ECO:0007669"/>
    <property type="project" value="TreeGrafter"/>
</dbReference>
<feature type="compositionally biased region" description="Polar residues" evidence="1">
    <location>
        <begin position="163"/>
        <end position="173"/>
    </location>
</feature>